<dbReference type="AlphaFoldDB" id="A0ABD1L0J2"/>
<proteinExistence type="predicted"/>
<keyword evidence="2" id="KW-1185">Reference proteome</keyword>
<protein>
    <submittedName>
        <fullName evidence="1">Uncharacterized protein</fullName>
    </submittedName>
</protein>
<comment type="caution">
    <text evidence="1">The sequence shown here is derived from an EMBL/GenBank/DDBJ whole genome shotgun (WGS) entry which is preliminary data.</text>
</comment>
<name>A0ABD1L0J2_9FABA</name>
<dbReference type="Proteomes" id="UP001603857">
    <property type="component" value="Unassembled WGS sequence"/>
</dbReference>
<evidence type="ECO:0000313" key="1">
    <source>
        <dbReference type="EMBL" id="KAL2317040.1"/>
    </source>
</evidence>
<organism evidence="1 2">
    <name type="scientific">Flemingia macrophylla</name>
    <dbReference type="NCBI Taxonomy" id="520843"/>
    <lineage>
        <taxon>Eukaryota</taxon>
        <taxon>Viridiplantae</taxon>
        <taxon>Streptophyta</taxon>
        <taxon>Embryophyta</taxon>
        <taxon>Tracheophyta</taxon>
        <taxon>Spermatophyta</taxon>
        <taxon>Magnoliopsida</taxon>
        <taxon>eudicotyledons</taxon>
        <taxon>Gunneridae</taxon>
        <taxon>Pentapetalae</taxon>
        <taxon>rosids</taxon>
        <taxon>fabids</taxon>
        <taxon>Fabales</taxon>
        <taxon>Fabaceae</taxon>
        <taxon>Papilionoideae</taxon>
        <taxon>50 kb inversion clade</taxon>
        <taxon>NPAAA clade</taxon>
        <taxon>indigoferoid/millettioid clade</taxon>
        <taxon>Phaseoleae</taxon>
        <taxon>Flemingia</taxon>
    </lineage>
</organism>
<sequence length="58" mass="6381">MIMDPIMFGGSNPSSNLIIFVNKFVDMFSPCHVSRLASQLPHVSKDTGSCPLSLRTQQ</sequence>
<reference evidence="1 2" key="1">
    <citation type="submission" date="2024-08" db="EMBL/GenBank/DDBJ databases">
        <title>Insights into the chromosomal genome structure of Flemingia macrophylla.</title>
        <authorList>
            <person name="Ding Y."/>
            <person name="Zhao Y."/>
            <person name="Bi W."/>
            <person name="Wu M."/>
            <person name="Zhao G."/>
            <person name="Gong Y."/>
            <person name="Li W."/>
            <person name="Zhang P."/>
        </authorList>
    </citation>
    <scope>NUCLEOTIDE SEQUENCE [LARGE SCALE GENOMIC DNA]</scope>
    <source>
        <strain evidence="1">DYQJB</strain>
        <tissue evidence="1">Leaf</tissue>
    </source>
</reference>
<accession>A0ABD1L0J2</accession>
<evidence type="ECO:0000313" key="2">
    <source>
        <dbReference type="Proteomes" id="UP001603857"/>
    </source>
</evidence>
<dbReference type="EMBL" id="JBGMDY010000011">
    <property type="protein sequence ID" value="KAL2317040.1"/>
    <property type="molecule type" value="Genomic_DNA"/>
</dbReference>
<gene>
    <name evidence="1" type="ORF">Fmac_030916</name>
</gene>